<keyword evidence="2" id="KW-0472">Membrane</keyword>
<keyword evidence="2" id="KW-1133">Transmembrane helix</keyword>
<evidence type="ECO:0000313" key="3">
    <source>
        <dbReference type="EMBL" id="RMB87818.1"/>
    </source>
</evidence>
<feature type="transmembrane region" description="Helical" evidence="2">
    <location>
        <begin position="20"/>
        <end position="41"/>
    </location>
</feature>
<keyword evidence="2" id="KW-0812">Transmembrane</keyword>
<dbReference type="Proteomes" id="UP000270471">
    <property type="component" value="Unassembled WGS sequence"/>
</dbReference>
<reference evidence="3 4" key="1">
    <citation type="submission" date="2017-11" db="EMBL/GenBank/DDBJ databases">
        <title>Draft genome of actinobacteria isolated from guarana (Paullinia cupana (Mart.) Ducke.</title>
        <authorList>
            <person name="Siqueira K.A."/>
            <person name="Liotti R.G."/>
            <person name="Mendes T.A.O."/>
            <person name="Soares M.A."/>
        </authorList>
    </citation>
    <scope>NUCLEOTIDE SEQUENCE [LARGE SCALE GENOMIC DNA]</scope>
    <source>
        <strain evidence="3 4">193</strain>
    </source>
</reference>
<sequence length="367" mass="39373">MFGDLVKAGTKAMGGARFGLLNVLPGALVVTVTTVLVRAHAYDLDHPVDLGAVLAGAGPAAVVAFALAALVGGILLRPFERVLVQQLEGYWDPPSPLARLRGAAVELHRRRRDNAAARLLLAEQKQLRYGPGATSLASLVALERRMDRQARGKERDERIRGGYPDDRHLVTPPRERRVTDLMPTRLGNALRRAERTAGGRYGLESLFVYPRIYPYLSERLAEAMARQLELLAATASLSVCFGLLCAITLPLLGRLDIWSLTPLAAAVLSVLAYRGAVVTAGYTGVVFGTVFDLHRFDLAAALHYELPKNPAEEYVLNRQLSSYLGDPDAHPLAQDPGLGDRPFRHPGAAPPAAGPPVPPAGDDGGSA</sequence>
<comment type="caution">
    <text evidence="3">The sequence shown here is derived from an EMBL/GenBank/DDBJ whole genome shotgun (WGS) entry which is preliminary data.</text>
</comment>
<feature type="transmembrane region" description="Helical" evidence="2">
    <location>
        <begin position="53"/>
        <end position="76"/>
    </location>
</feature>
<evidence type="ECO:0000256" key="1">
    <source>
        <dbReference type="SAM" id="MobiDB-lite"/>
    </source>
</evidence>
<keyword evidence="4" id="KW-1185">Reference proteome</keyword>
<proteinExistence type="predicted"/>
<feature type="compositionally biased region" description="Pro residues" evidence="1">
    <location>
        <begin position="348"/>
        <end position="359"/>
    </location>
</feature>
<name>A0A3M0IHH7_9ACTN</name>
<organism evidence="3 4">
    <name type="scientific">Streptomyces shenzhenensis</name>
    <dbReference type="NCBI Taxonomy" id="943815"/>
    <lineage>
        <taxon>Bacteria</taxon>
        <taxon>Bacillati</taxon>
        <taxon>Actinomycetota</taxon>
        <taxon>Actinomycetes</taxon>
        <taxon>Kitasatosporales</taxon>
        <taxon>Streptomycetaceae</taxon>
        <taxon>Streptomyces</taxon>
    </lineage>
</organism>
<dbReference type="RefSeq" id="WP_121887486.1">
    <property type="nucleotide sequence ID" value="NZ_PENI01000001.1"/>
</dbReference>
<gene>
    <name evidence="3" type="ORF">CTZ28_02380</name>
</gene>
<protein>
    <submittedName>
        <fullName evidence="3">Uncharacterized protein</fullName>
    </submittedName>
</protein>
<evidence type="ECO:0000256" key="2">
    <source>
        <dbReference type="SAM" id="Phobius"/>
    </source>
</evidence>
<dbReference type="AlphaFoldDB" id="A0A3M0IHH7"/>
<feature type="region of interest" description="Disordered" evidence="1">
    <location>
        <begin position="151"/>
        <end position="171"/>
    </location>
</feature>
<dbReference type="EMBL" id="PENI01000001">
    <property type="protein sequence ID" value="RMB87818.1"/>
    <property type="molecule type" value="Genomic_DNA"/>
</dbReference>
<accession>A0A3M0IHH7</accession>
<feature type="transmembrane region" description="Helical" evidence="2">
    <location>
        <begin position="271"/>
        <end position="291"/>
    </location>
</feature>
<feature type="transmembrane region" description="Helical" evidence="2">
    <location>
        <begin position="230"/>
        <end position="251"/>
    </location>
</feature>
<feature type="region of interest" description="Disordered" evidence="1">
    <location>
        <begin position="327"/>
        <end position="367"/>
    </location>
</feature>
<dbReference type="OrthoDB" id="529448at2"/>
<evidence type="ECO:0000313" key="4">
    <source>
        <dbReference type="Proteomes" id="UP000270471"/>
    </source>
</evidence>